<evidence type="ECO:0000313" key="14">
    <source>
        <dbReference type="Proteomes" id="UP000712600"/>
    </source>
</evidence>
<evidence type="ECO:0000259" key="12">
    <source>
        <dbReference type="PROSITE" id="PS51285"/>
    </source>
</evidence>
<dbReference type="InterPro" id="IPR000719">
    <property type="entry name" value="Prot_kinase_dom"/>
</dbReference>
<feature type="region of interest" description="Disordered" evidence="10">
    <location>
        <begin position="148"/>
        <end position="212"/>
    </location>
</feature>
<dbReference type="EC" id="2.7.11.1" evidence="1"/>
<sequence>MLCKWSLGAIMYEMLVGYPPFYSDDAMSTCRKIVNWKSHLKFPGEAVLSREAKDLINSLLCSVRGRLGSKGADEIKAHPWFETVDWDSIFDMDAAFVPEVNDDLDTQNFEKFDEMLSSKDTYKNFVGYTYKNFEIVNDYQVPGMAELKKKNKSKRPPMVKSLFDSGSSDSPETTTRSASDRPPPTPTPPVAKGSFLKLLPPEHDVRSKHEAC</sequence>
<comment type="catalytic activity">
    <reaction evidence="9">
        <text>L-seryl-[protein] + ATP = O-phospho-L-seryl-[protein] + ADP + H(+)</text>
        <dbReference type="Rhea" id="RHEA:17989"/>
        <dbReference type="Rhea" id="RHEA-COMP:9863"/>
        <dbReference type="Rhea" id="RHEA-COMP:11604"/>
        <dbReference type="ChEBI" id="CHEBI:15378"/>
        <dbReference type="ChEBI" id="CHEBI:29999"/>
        <dbReference type="ChEBI" id="CHEBI:30616"/>
        <dbReference type="ChEBI" id="CHEBI:83421"/>
        <dbReference type="ChEBI" id="CHEBI:456216"/>
        <dbReference type="EC" id="2.7.11.1"/>
    </reaction>
</comment>
<dbReference type="Proteomes" id="UP000712600">
    <property type="component" value="Unassembled WGS sequence"/>
</dbReference>
<accession>A0A8S9RL31</accession>
<evidence type="ECO:0000256" key="5">
    <source>
        <dbReference type="ARBA" id="ARBA00022741"/>
    </source>
</evidence>
<feature type="domain" description="Protein kinase" evidence="11">
    <location>
        <begin position="1"/>
        <end position="81"/>
    </location>
</feature>
<dbReference type="GO" id="GO:0005524">
    <property type="term" value="F:ATP binding"/>
    <property type="evidence" value="ECO:0007669"/>
    <property type="project" value="UniProtKB-KW"/>
</dbReference>
<reference evidence="13" key="1">
    <citation type="submission" date="2019-12" db="EMBL/GenBank/DDBJ databases">
        <title>Genome sequencing and annotation of Brassica cretica.</title>
        <authorList>
            <person name="Studholme D.J."/>
            <person name="Sarris P."/>
        </authorList>
    </citation>
    <scope>NUCLEOTIDE SEQUENCE</scope>
    <source>
        <strain evidence="13">PFS-109/04</strain>
        <tissue evidence="13">Leaf</tissue>
    </source>
</reference>
<protein>
    <recommendedName>
        <fullName evidence="1">non-specific serine/threonine protein kinase</fullName>
        <ecNumber evidence="1">2.7.11.1</ecNumber>
    </recommendedName>
</protein>
<dbReference type="GO" id="GO:0004674">
    <property type="term" value="F:protein serine/threonine kinase activity"/>
    <property type="evidence" value="ECO:0007669"/>
    <property type="project" value="UniProtKB-KW"/>
</dbReference>
<keyword evidence="3" id="KW-0597">Phosphoprotein</keyword>
<dbReference type="EMBL" id="QGKX02000095">
    <property type="protein sequence ID" value="KAF3573954.1"/>
    <property type="molecule type" value="Genomic_DNA"/>
</dbReference>
<dbReference type="PROSITE" id="PS51285">
    <property type="entry name" value="AGC_KINASE_CTER"/>
    <property type="match status" value="1"/>
</dbReference>
<evidence type="ECO:0000313" key="13">
    <source>
        <dbReference type="EMBL" id="KAF3573954.1"/>
    </source>
</evidence>
<dbReference type="InterPro" id="IPR000961">
    <property type="entry name" value="AGC-kinase_C"/>
</dbReference>
<dbReference type="Pfam" id="PF00069">
    <property type="entry name" value="Pkinase"/>
    <property type="match status" value="1"/>
</dbReference>
<dbReference type="AlphaFoldDB" id="A0A8S9RL31"/>
<gene>
    <name evidence="13" type="ORF">F2Q69_00063009</name>
</gene>
<evidence type="ECO:0000259" key="11">
    <source>
        <dbReference type="PROSITE" id="PS50011"/>
    </source>
</evidence>
<proteinExistence type="predicted"/>
<keyword evidence="4" id="KW-0808">Transferase</keyword>
<evidence type="ECO:0000256" key="10">
    <source>
        <dbReference type="SAM" id="MobiDB-lite"/>
    </source>
</evidence>
<dbReference type="SUPFAM" id="SSF56112">
    <property type="entry name" value="Protein kinase-like (PK-like)"/>
    <property type="match status" value="1"/>
</dbReference>
<name>A0A8S9RL31_BRACR</name>
<keyword evidence="7" id="KW-0067">ATP-binding</keyword>
<evidence type="ECO:0000256" key="2">
    <source>
        <dbReference type="ARBA" id="ARBA00022527"/>
    </source>
</evidence>
<comment type="caution">
    <text evidence="13">The sequence shown here is derived from an EMBL/GenBank/DDBJ whole genome shotgun (WGS) entry which is preliminary data.</text>
</comment>
<dbReference type="PANTHER" id="PTHR22988:SF76">
    <property type="entry name" value="CHROMOSOME UNDETERMINED SCAFFOLD_135, WHOLE GENOME SHOTGUN SEQUENCE"/>
    <property type="match status" value="1"/>
</dbReference>
<feature type="domain" description="AGC-kinase C-terminal" evidence="12">
    <location>
        <begin position="82"/>
        <end position="140"/>
    </location>
</feature>
<dbReference type="PANTHER" id="PTHR22988">
    <property type="entry name" value="MYOTONIC DYSTROPHY S/T KINASE-RELATED"/>
    <property type="match status" value="1"/>
</dbReference>
<evidence type="ECO:0000256" key="8">
    <source>
        <dbReference type="ARBA" id="ARBA00047899"/>
    </source>
</evidence>
<evidence type="ECO:0000256" key="4">
    <source>
        <dbReference type="ARBA" id="ARBA00022679"/>
    </source>
</evidence>
<organism evidence="13 14">
    <name type="scientific">Brassica cretica</name>
    <name type="common">Mustard</name>
    <dbReference type="NCBI Taxonomy" id="69181"/>
    <lineage>
        <taxon>Eukaryota</taxon>
        <taxon>Viridiplantae</taxon>
        <taxon>Streptophyta</taxon>
        <taxon>Embryophyta</taxon>
        <taxon>Tracheophyta</taxon>
        <taxon>Spermatophyta</taxon>
        <taxon>Magnoliopsida</taxon>
        <taxon>eudicotyledons</taxon>
        <taxon>Gunneridae</taxon>
        <taxon>Pentapetalae</taxon>
        <taxon>rosids</taxon>
        <taxon>malvids</taxon>
        <taxon>Brassicales</taxon>
        <taxon>Brassicaceae</taxon>
        <taxon>Brassiceae</taxon>
        <taxon>Brassica</taxon>
    </lineage>
</organism>
<feature type="compositionally biased region" description="Polar residues" evidence="10">
    <location>
        <begin position="164"/>
        <end position="177"/>
    </location>
</feature>
<dbReference type="Gene3D" id="1.10.510.10">
    <property type="entry name" value="Transferase(Phosphotransferase) domain 1"/>
    <property type="match status" value="1"/>
</dbReference>
<dbReference type="InterPro" id="IPR050839">
    <property type="entry name" value="Rho-assoc_Ser/Thr_Kinase"/>
</dbReference>
<dbReference type="PROSITE" id="PS50011">
    <property type="entry name" value="PROTEIN_KINASE_DOM"/>
    <property type="match status" value="1"/>
</dbReference>
<evidence type="ECO:0000256" key="9">
    <source>
        <dbReference type="ARBA" id="ARBA00048679"/>
    </source>
</evidence>
<keyword evidence="6" id="KW-0418">Kinase</keyword>
<evidence type="ECO:0000256" key="1">
    <source>
        <dbReference type="ARBA" id="ARBA00012513"/>
    </source>
</evidence>
<keyword evidence="5" id="KW-0547">Nucleotide-binding</keyword>
<evidence type="ECO:0000256" key="7">
    <source>
        <dbReference type="ARBA" id="ARBA00022840"/>
    </source>
</evidence>
<evidence type="ECO:0000256" key="6">
    <source>
        <dbReference type="ARBA" id="ARBA00022777"/>
    </source>
</evidence>
<evidence type="ECO:0000256" key="3">
    <source>
        <dbReference type="ARBA" id="ARBA00022553"/>
    </source>
</evidence>
<feature type="compositionally biased region" description="Basic and acidic residues" evidence="10">
    <location>
        <begin position="200"/>
        <end position="212"/>
    </location>
</feature>
<keyword evidence="2" id="KW-0723">Serine/threonine-protein kinase</keyword>
<comment type="catalytic activity">
    <reaction evidence="8">
        <text>L-threonyl-[protein] + ATP = O-phospho-L-threonyl-[protein] + ADP + H(+)</text>
        <dbReference type="Rhea" id="RHEA:46608"/>
        <dbReference type="Rhea" id="RHEA-COMP:11060"/>
        <dbReference type="Rhea" id="RHEA-COMP:11605"/>
        <dbReference type="ChEBI" id="CHEBI:15378"/>
        <dbReference type="ChEBI" id="CHEBI:30013"/>
        <dbReference type="ChEBI" id="CHEBI:30616"/>
        <dbReference type="ChEBI" id="CHEBI:61977"/>
        <dbReference type="ChEBI" id="CHEBI:456216"/>
        <dbReference type="EC" id="2.7.11.1"/>
    </reaction>
</comment>
<dbReference type="InterPro" id="IPR011009">
    <property type="entry name" value="Kinase-like_dom_sf"/>
</dbReference>
<dbReference type="SMART" id="SM00133">
    <property type="entry name" value="S_TK_X"/>
    <property type="match status" value="1"/>
</dbReference>